<reference evidence="2" key="1">
    <citation type="journal article" date="2020" name="BMC Genomics">
        <title>Correction to: Identification and distribution of gene clusters required for synthesis of sphingolipid metabolism inhibitors in diverse species of the filamentous fungus Fusarium.</title>
        <authorList>
            <person name="Kim H.S."/>
            <person name="Lohmar J.M."/>
            <person name="Busman M."/>
            <person name="Brown D.W."/>
            <person name="Naumann T.A."/>
            <person name="Divon H.H."/>
            <person name="Lysoe E."/>
            <person name="Uhlig S."/>
            <person name="Proctor R.H."/>
        </authorList>
    </citation>
    <scope>NUCLEOTIDE SEQUENCE</scope>
    <source>
        <strain evidence="2">NRRL 20472</strain>
    </source>
</reference>
<dbReference type="OrthoDB" id="4892971at2759"/>
<evidence type="ECO:0008006" key="4">
    <source>
        <dbReference type="Google" id="ProtNLM"/>
    </source>
</evidence>
<reference evidence="2" key="2">
    <citation type="submission" date="2020-05" db="EMBL/GenBank/DDBJ databases">
        <authorList>
            <person name="Kim H.-S."/>
            <person name="Proctor R.H."/>
            <person name="Brown D.W."/>
        </authorList>
    </citation>
    <scope>NUCLEOTIDE SEQUENCE</scope>
    <source>
        <strain evidence="2">NRRL 20472</strain>
    </source>
</reference>
<dbReference type="SUPFAM" id="SSF54909">
    <property type="entry name" value="Dimeric alpha+beta barrel"/>
    <property type="match status" value="1"/>
</dbReference>
<evidence type="ECO:0000256" key="1">
    <source>
        <dbReference type="ARBA" id="ARBA00005986"/>
    </source>
</evidence>
<evidence type="ECO:0000313" key="3">
    <source>
        <dbReference type="Proteomes" id="UP000622797"/>
    </source>
</evidence>
<name>A0A8H4U0K4_9HYPO</name>
<comment type="caution">
    <text evidence="2">The sequence shown here is derived from an EMBL/GenBank/DDBJ whole genome shotgun (WGS) entry which is preliminary data.</text>
</comment>
<protein>
    <recommendedName>
        <fullName evidence="4">Ethyl tert-butyl ether degradation</fullName>
    </recommendedName>
</protein>
<keyword evidence="3" id="KW-1185">Reference proteome</keyword>
<dbReference type="InterPro" id="IPR011008">
    <property type="entry name" value="Dimeric_a/b-barrel"/>
</dbReference>
<gene>
    <name evidence="2" type="ORF">FSARC_5020</name>
</gene>
<comment type="similarity">
    <text evidence="1">Belongs to the tpcK family.</text>
</comment>
<dbReference type="Proteomes" id="UP000622797">
    <property type="component" value="Unassembled WGS sequence"/>
</dbReference>
<dbReference type="AlphaFoldDB" id="A0A8H4U0K4"/>
<sequence>MAQVLVVYPSGPSFDMDYYLKKHMPLVSAKWGPHGLKNWKILTFQDGAPFQVQATLEWESVEAFNKAESTDAGKEIFGDVKNFYSESPVLLKGPVVAAESVASS</sequence>
<dbReference type="EMBL" id="JABEXW010000236">
    <property type="protein sequence ID" value="KAF4967447.1"/>
    <property type="molecule type" value="Genomic_DNA"/>
</dbReference>
<dbReference type="Gene3D" id="3.30.70.100">
    <property type="match status" value="1"/>
</dbReference>
<dbReference type="PANTHER" id="PTHR40260:SF2">
    <property type="entry name" value="BLR8190 PROTEIN"/>
    <property type="match status" value="1"/>
</dbReference>
<evidence type="ECO:0000313" key="2">
    <source>
        <dbReference type="EMBL" id="KAF4967447.1"/>
    </source>
</evidence>
<dbReference type="PANTHER" id="PTHR40260">
    <property type="entry name" value="BLR8190 PROTEIN"/>
    <property type="match status" value="1"/>
</dbReference>
<proteinExistence type="inferred from homology"/>
<accession>A0A8H4U0K4</accession>
<dbReference type="InterPro" id="IPR009799">
    <property type="entry name" value="EthD_dom"/>
</dbReference>
<organism evidence="2 3">
    <name type="scientific">Fusarium sarcochroum</name>
    <dbReference type="NCBI Taxonomy" id="1208366"/>
    <lineage>
        <taxon>Eukaryota</taxon>
        <taxon>Fungi</taxon>
        <taxon>Dikarya</taxon>
        <taxon>Ascomycota</taxon>
        <taxon>Pezizomycotina</taxon>
        <taxon>Sordariomycetes</taxon>
        <taxon>Hypocreomycetidae</taxon>
        <taxon>Hypocreales</taxon>
        <taxon>Nectriaceae</taxon>
        <taxon>Fusarium</taxon>
        <taxon>Fusarium lateritium species complex</taxon>
    </lineage>
</organism>
<dbReference type="GO" id="GO:0016491">
    <property type="term" value="F:oxidoreductase activity"/>
    <property type="evidence" value="ECO:0007669"/>
    <property type="project" value="InterPro"/>
</dbReference>
<dbReference type="NCBIfam" id="TIGR02118">
    <property type="entry name" value="EthD family reductase"/>
    <property type="match status" value="1"/>
</dbReference>